<evidence type="ECO:0000256" key="3">
    <source>
        <dbReference type="ARBA" id="ARBA00022729"/>
    </source>
</evidence>
<feature type="domain" description="Right handed beta helix" evidence="4">
    <location>
        <begin position="149"/>
        <end position="354"/>
    </location>
</feature>
<evidence type="ECO:0000313" key="5">
    <source>
        <dbReference type="EMBL" id="PSL47866.1"/>
    </source>
</evidence>
<dbReference type="Gene3D" id="2.160.20.10">
    <property type="entry name" value="Single-stranded right-handed beta-helix, Pectin lyase-like"/>
    <property type="match status" value="2"/>
</dbReference>
<accession>A0A2P8HNR8</accession>
<dbReference type="SUPFAM" id="SSF51126">
    <property type="entry name" value="Pectin lyase-like"/>
    <property type="match status" value="1"/>
</dbReference>
<evidence type="ECO:0000259" key="4">
    <source>
        <dbReference type="Pfam" id="PF13229"/>
    </source>
</evidence>
<protein>
    <submittedName>
        <fullName evidence="5">Parallel beta helix pectate lyase-like protein</fullName>
    </submittedName>
</protein>
<evidence type="ECO:0000256" key="2">
    <source>
        <dbReference type="ARBA" id="ARBA00022525"/>
    </source>
</evidence>
<dbReference type="InterPro" id="IPR012334">
    <property type="entry name" value="Pectin_lyas_fold"/>
</dbReference>
<keyword evidence="3" id="KW-0732">Signal</keyword>
<dbReference type="InterPro" id="IPR006626">
    <property type="entry name" value="PbH1"/>
</dbReference>
<dbReference type="InterPro" id="IPR052052">
    <property type="entry name" value="Polysaccharide_Lyase_9"/>
</dbReference>
<evidence type="ECO:0000256" key="1">
    <source>
        <dbReference type="ARBA" id="ARBA00004613"/>
    </source>
</evidence>
<comment type="subcellular location">
    <subcellularLocation>
        <location evidence="1">Secreted</location>
    </subcellularLocation>
</comment>
<dbReference type="InterPro" id="IPR011050">
    <property type="entry name" value="Pectin_lyase_fold/virulence"/>
</dbReference>
<dbReference type="PANTHER" id="PTHR40088">
    <property type="entry name" value="PECTATE LYASE (EUROFUNG)"/>
    <property type="match status" value="1"/>
</dbReference>
<dbReference type="GO" id="GO:0016837">
    <property type="term" value="F:carbon-oxygen lyase activity, acting on polysaccharides"/>
    <property type="evidence" value="ECO:0007669"/>
    <property type="project" value="TreeGrafter"/>
</dbReference>
<keyword evidence="5" id="KW-0456">Lyase</keyword>
<dbReference type="Pfam" id="PF13229">
    <property type="entry name" value="Beta_helix"/>
    <property type="match status" value="1"/>
</dbReference>
<keyword evidence="2" id="KW-0964">Secreted</keyword>
<gene>
    <name evidence="5" type="ORF">CLV51_102726</name>
</gene>
<reference evidence="5 6" key="1">
    <citation type="submission" date="2018-03" db="EMBL/GenBank/DDBJ databases">
        <title>Genomic Encyclopedia of Archaeal and Bacterial Type Strains, Phase II (KMG-II): from individual species to whole genera.</title>
        <authorList>
            <person name="Goeker M."/>
        </authorList>
    </citation>
    <scope>NUCLEOTIDE SEQUENCE [LARGE SCALE GENOMIC DNA]</scope>
    <source>
        <strain evidence="5 6">DSM 24859</strain>
    </source>
</reference>
<sequence length="507" mass="54554">MYIFLLALLTGACSKGSTSIPATDMTKTHTYYVAVSGSDVADGAIGTPLRSINTALGKAIPGDSVIVRAGNYYEKVVFPHSGRLEKLITLKAYSGEKAVIDGTGLSVSGKESLVSISNASYVVLEGFDICNLKSSTAWGNVNGVTADAGSGNIIIRKNKIYNIEHNVLPSEGRSGHGIEILGNTNDVMKNILVEDNEIHDTKTGYSENLTINGYVDGFTIRRNKIYNTENIGIDAAGGYAANSNPAYNYARNGVISDNELYNIDMTRGPVGSTTGHGAIGIYVDGARNITVERNIIHEADRGIGIVSENNAYPTSNCIVRNNFVYNCWRTGIYLGGYLGYTSGGTRNCYVVNNTLFYNNKGLGAFDEIEGEIRLTELCFDNVIKNNIVYARPVDVFVHKYTNSGSGNVIDNNLFFTTGAPQWIWGSTRDSITDFNKWKTASAGDSNSTYGVDPLLMSITAPDLHIQSNSSAKNTGVIISSEVNGSTDIDGNARIVNNKINKGAHQVK</sequence>
<organism evidence="5 6">
    <name type="scientific">Chitinophaga niastensis</name>
    <dbReference type="NCBI Taxonomy" id="536980"/>
    <lineage>
        <taxon>Bacteria</taxon>
        <taxon>Pseudomonadati</taxon>
        <taxon>Bacteroidota</taxon>
        <taxon>Chitinophagia</taxon>
        <taxon>Chitinophagales</taxon>
        <taxon>Chitinophagaceae</taxon>
        <taxon>Chitinophaga</taxon>
    </lineage>
</organism>
<dbReference type="AlphaFoldDB" id="A0A2P8HNR8"/>
<dbReference type="RefSeq" id="WP_245898688.1">
    <property type="nucleotide sequence ID" value="NZ_PYAW01000002.1"/>
</dbReference>
<dbReference type="Proteomes" id="UP000240971">
    <property type="component" value="Unassembled WGS sequence"/>
</dbReference>
<dbReference type="GO" id="GO:0005576">
    <property type="term" value="C:extracellular region"/>
    <property type="evidence" value="ECO:0007669"/>
    <property type="project" value="UniProtKB-SubCell"/>
</dbReference>
<dbReference type="InterPro" id="IPR039448">
    <property type="entry name" value="Beta_helix"/>
</dbReference>
<name>A0A2P8HNR8_CHINA</name>
<dbReference type="EMBL" id="PYAW01000002">
    <property type="protein sequence ID" value="PSL47866.1"/>
    <property type="molecule type" value="Genomic_DNA"/>
</dbReference>
<evidence type="ECO:0000313" key="6">
    <source>
        <dbReference type="Proteomes" id="UP000240971"/>
    </source>
</evidence>
<comment type="caution">
    <text evidence="5">The sequence shown here is derived from an EMBL/GenBank/DDBJ whole genome shotgun (WGS) entry which is preliminary data.</text>
</comment>
<dbReference type="SMART" id="SM00710">
    <property type="entry name" value="PbH1"/>
    <property type="match status" value="8"/>
</dbReference>
<keyword evidence="6" id="KW-1185">Reference proteome</keyword>
<proteinExistence type="predicted"/>
<dbReference type="PANTHER" id="PTHR40088:SF2">
    <property type="entry name" value="SECRETED SUGAR HYDROLASE"/>
    <property type="match status" value="1"/>
</dbReference>